<accession>A0A1G8XX19</accession>
<proteinExistence type="predicted"/>
<evidence type="ECO:0008006" key="3">
    <source>
        <dbReference type="Google" id="ProtNLM"/>
    </source>
</evidence>
<reference evidence="1 2" key="1">
    <citation type="submission" date="2016-10" db="EMBL/GenBank/DDBJ databases">
        <authorList>
            <person name="de Groot N.N."/>
        </authorList>
    </citation>
    <scope>NUCLEOTIDE SEQUENCE [LARGE SCALE GENOMIC DNA]</scope>
    <source>
        <strain evidence="1 2">DSM 2895</strain>
    </source>
</reference>
<dbReference type="Proteomes" id="UP000182836">
    <property type="component" value="Unassembled WGS sequence"/>
</dbReference>
<evidence type="ECO:0000313" key="2">
    <source>
        <dbReference type="Proteomes" id="UP000182836"/>
    </source>
</evidence>
<protein>
    <recommendedName>
        <fullName evidence="3">Transposase DDE domain-containing protein</fullName>
    </recommendedName>
</protein>
<dbReference type="EMBL" id="FNED01000033">
    <property type="protein sequence ID" value="SDJ94714.1"/>
    <property type="molecule type" value="Genomic_DNA"/>
</dbReference>
<sequence>MSLEGLNQHFNAIAMQFVPSPFPSHYTSTFKRIRILDSTAFHLPDVFSSVYSYAGGAPYTFKKFLPIYIINTLYMQNHYGYKI</sequence>
<organism evidence="1 2">
    <name type="scientific">Aneurinibacillus migulanus</name>
    <name type="common">Bacillus migulanus</name>
    <dbReference type="NCBI Taxonomy" id="47500"/>
    <lineage>
        <taxon>Bacteria</taxon>
        <taxon>Bacillati</taxon>
        <taxon>Bacillota</taxon>
        <taxon>Bacilli</taxon>
        <taxon>Bacillales</taxon>
        <taxon>Paenibacillaceae</taxon>
        <taxon>Aneurinibacillus group</taxon>
        <taxon>Aneurinibacillus</taxon>
    </lineage>
</organism>
<dbReference type="AlphaFoldDB" id="A0A1G8XX19"/>
<evidence type="ECO:0000313" key="1">
    <source>
        <dbReference type="EMBL" id="SDJ94714.1"/>
    </source>
</evidence>
<name>A0A1G8XX19_ANEMI</name>
<gene>
    <name evidence="1" type="ORF">SAMN04487909_13346</name>
</gene>